<dbReference type="InterPro" id="IPR002938">
    <property type="entry name" value="FAD-bd"/>
</dbReference>
<keyword evidence="8" id="KW-1185">Reference proteome</keyword>
<dbReference type="OrthoDB" id="10029326at2759"/>
<dbReference type="Proteomes" id="UP000664132">
    <property type="component" value="Unassembled WGS sequence"/>
</dbReference>
<gene>
    <name evidence="7" type="ORF">IFR04_004619</name>
</gene>
<dbReference type="GO" id="GO:0004497">
    <property type="term" value="F:monooxygenase activity"/>
    <property type="evidence" value="ECO:0007669"/>
    <property type="project" value="UniProtKB-KW"/>
</dbReference>
<dbReference type="GO" id="GO:0071949">
    <property type="term" value="F:FAD binding"/>
    <property type="evidence" value="ECO:0007669"/>
    <property type="project" value="InterPro"/>
</dbReference>
<organism evidence="7 8">
    <name type="scientific">Cadophora malorum</name>
    <dbReference type="NCBI Taxonomy" id="108018"/>
    <lineage>
        <taxon>Eukaryota</taxon>
        <taxon>Fungi</taxon>
        <taxon>Dikarya</taxon>
        <taxon>Ascomycota</taxon>
        <taxon>Pezizomycotina</taxon>
        <taxon>Leotiomycetes</taxon>
        <taxon>Helotiales</taxon>
        <taxon>Ploettnerulaceae</taxon>
        <taxon>Cadophora</taxon>
    </lineage>
</organism>
<dbReference type="AlphaFoldDB" id="A0A8H7WCE1"/>
<dbReference type="Pfam" id="PF01494">
    <property type="entry name" value="FAD_binding_3"/>
    <property type="match status" value="2"/>
</dbReference>
<name>A0A8H7WCE1_9HELO</name>
<evidence type="ECO:0000256" key="1">
    <source>
        <dbReference type="ARBA" id="ARBA00007992"/>
    </source>
</evidence>
<dbReference type="InterPro" id="IPR050493">
    <property type="entry name" value="FAD-dep_Monooxygenase_BioMet"/>
</dbReference>
<evidence type="ECO:0000256" key="4">
    <source>
        <dbReference type="ARBA" id="ARBA00023002"/>
    </source>
</evidence>
<dbReference type="PANTHER" id="PTHR13789:SF309">
    <property type="entry name" value="PUTATIVE (AFU_ORTHOLOGUE AFUA_6G14510)-RELATED"/>
    <property type="match status" value="1"/>
</dbReference>
<evidence type="ECO:0000313" key="8">
    <source>
        <dbReference type="Proteomes" id="UP000664132"/>
    </source>
</evidence>
<evidence type="ECO:0000256" key="3">
    <source>
        <dbReference type="ARBA" id="ARBA00022827"/>
    </source>
</evidence>
<feature type="domain" description="FAD-binding" evidence="6">
    <location>
        <begin position="22"/>
        <end position="286"/>
    </location>
</feature>
<feature type="domain" description="FAD-binding" evidence="6">
    <location>
        <begin position="318"/>
        <end position="358"/>
    </location>
</feature>
<proteinExistence type="inferred from homology"/>
<dbReference type="EMBL" id="JAFJYH010000052">
    <property type="protein sequence ID" value="KAG4422239.1"/>
    <property type="molecule type" value="Genomic_DNA"/>
</dbReference>
<comment type="similarity">
    <text evidence="1">Belongs to the paxM FAD-dependent monooxygenase family.</text>
</comment>
<dbReference type="SUPFAM" id="SSF51905">
    <property type="entry name" value="FAD/NAD(P)-binding domain"/>
    <property type="match status" value="1"/>
</dbReference>
<dbReference type="PANTHER" id="PTHR13789">
    <property type="entry name" value="MONOOXYGENASE"/>
    <property type="match status" value="1"/>
</dbReference>
<dbReference type="PRINTS" id="PR00420">
    <property type="entry name" value="RNGMNOXGNASE"/>
</dbReference>
<keyword evidence="5" id="KW-0503">Monooxygenase</keyword>
<evidence type="ECO:0000256" key="2">
    <source>
        <dbReference type="ARBA" id="ARBA00022630"/>
    </source>
</evidence>
<sequence>MTKVLSSPALTYELFIDSINKSQAIIIGGGPAGFAAALQLCRQNKFTCAVYELRSCPSTLGGALGVPCNGSRLLARLGVYESLLARGAVTSHVTMHSKQGATLGSVDITSWSECKTGYPYLRVKRRYLMEQLLDEVEKEIGIDVHWGKNIASISQDDFSVQVTFVDGTKDTGDILLGCDGIHSDVRTMYVDPFTQPEYSGLASIFSVLTNPRFTDAIPIQDLNATLTADGLFAVTPSNSAANEVYWFFTEEVPMPDGGDNKDGWEERRQLTMEHFKTKLVHGALKEVDGEWGSFLKKLVVDSDSVKFYPIFRLPLSGHWFKGRVLLLGDAAHAMQPHAGQGVAMALEDVFLLSRLFQSLPVAMAQKSIRQVYTRFEELRRPRVAMFHKAAANGGEMRKRMPSWKLALFEKVCMHGLWVFNMLGLNRMGMSGSQGNLVYDIESVPLWHQSTH</sequence>
<comment type="caution">
    <text evidence="7">The sequence shown here is derived from an EMBL/GenBank/DDBJ whole genome shotgun (WGS) entry which is preliminary data.</text>
</comment>
<keyword evidence="2" id="KW-0285">Flavoprotein</keyword>
<evidence type="ECO:0000259" key="6">
    <source>
        <dbReference type="Pfam" id="PF01494"/>
    </source>
</evidence>
<protein>
    <recommendedName>
        <fullName evidence="6">FAD-binding domain-containing protein</fullName>
    </recommendedName>
</protein>
<dbReference type="InterPro" id="IPR036188">
    <property type="entry name" value="FAD/NAD-bd_sf"/>
</dbReference>
<keyword evidence="3" id="KW-0274">FAD</keyword>
<evidence type="ECO:0000313" key="7">
    <source>
        <dbReference type="EMBL" id="KAG4422239.1"/>
    </source>
</evidence>
<reference evidence="7" key="1">
    <citation type="submission" date="2021-02" db="EMBL/GenBank/DDBJ databases">
        <title>Genome sequence Cadophora malorum strain M34.</title>
        <authorList>
            <person name="Stefanovic E."/>
            <person name="Vu D."/>
            <person name="Scully C."/>
            <person name="Dijksterhuis J."/>
            <person name="Roader J."/>
            <person name="Houbraken J."/>
        </authorList>
    </citation>
    <scope>NUCLEOTIDE SEQUENCE</scope>
    <source>
        <strain evidence="7">M34</strain>
    </source>
</reference>
<keyword evidence="4" id="KW-0560">Oxidoreductase</keyword>
<accession>A0A8H7WCE1</accession>
<dbReference type="Gene3D" id="3.50.50.60">
    <property type="entry name" value="FAD/NAD(P)-binding domain"/>
    <property type="match status" value="1"/>
</dbReference>
<evidence type="ECO:0000256" key="5">
    <source>
        <dbReference type="ARBA" id="ARBA00023033"/>
    </source>
</evidence>